<gene>
    <name evidence="1" type="ORF">E6Q69_03605</name>
</gene>
<evidence type="ECO:0000313" key="2">
    <source>
        <dbReference type="Proteomes" id="UP000321110"/>
    </source>
</evidence>
<dbReference type="EMBL" id="SSFO01000063">
    <property type="protein sequence ID" value="TXI34594.1"/>
    <property type="molecule type" value="Genomic_DNA"/>
</dbReference>
<proteinExistence type="predicted"/>
<dbReference type="Proteomes" id="UP000321110">
    <property type="component" value="Unassembled WGS sequence"/>
</dbReference>
<organism evidence="1 2">
    <name type="scientific">Aquipseudomonas alcaligenes</name>
    <name type="common">Pseudomonas alcaligenes</name>
    <dbReference type="NCBI Taxonomy" id="43263"/>
    <lineage>
        <taxon>Bacteria</taxon>
        <taxon>Pseudomonadati</taxon>
        <taxon>Pseudomonadota</taxon>
        <taxon>Gammaproteobacteria</taxon>
        <taxon>Pseudomonadales</taxon>
        <taxon>Pseudomonadaceae</taxon>
        <taxon>Aquipseudomonas</taxon>
    </lineage>
</organism>
<dbReference type="Gene3D" id="3.90.226.10">
    <property type="entry name" value="2-enoyl-CoA Hydratase, Chain A, domain 1"/>
    <property type="match status" value="1"/>
</dbReference>
<evidence type="ECO:0000313" key="1">
    <source>
        <dbReference type="EMBL" id="TXI34594.1"/>
    </source>
</evidence>
<comment type="caution">
    <text evidence="1">The sequence shown here is derived from an EMBL/GenBank/DDBJ whole genome shotgun (WGS) entry which is preliminary data.</text>
</comment>
<dbReference type="InterPro" id="IPR029045">
    <property type="entry name" value="ClpP/crotonase-like_dom_sf"/>
</dbReference>
<name>A0A5C7WDC9_AQUAC</name>
<reference evidence="1 2" key="1">
    <citation type="submission" date="2018-09" db="EMBL/GenBank/DDBJ databases">
        <title>Metagenome Assembled Genomes from an Advanced Water Purification Facility.</title>
        <authorList>
            <person name="Stamps B.W."/>
            <person name="Spear J.R."/>
        </authorList>
    </citation>
    <scope>NUCLEOTIDE SEQUENCE [LARGE SCALE GENOMIC DNA]</scope>
    <source>
        <strain evidence="1">Bin_52_1</strain>
    </source>
</reference>
<accession>A0A5C7WDC9</accession>
<dbReference type="SUPFAM" id="SSF52096">
    <property type="entry name" value="ClpP/crotonase"/>
    <property type="match status" value="1"/>
</dbReference>
<protein>
    <submittedName>
        <fullName evidence="1">Uncharacterized protein</fullName>
    </submittedName>
</protein>
<sequence>MPSQYFVFLRRVFVTLFLICLAGLDGARAAEISYPKSGSGRQISGVLIEGPIVAGDFDKFEYMILNSEAEHVFLASPGGNLLEAMKIGELIRKMKLSVVAPEENQEVWSIMVRVRDPANNVCASACFFIYAGGVNRSGEVLGIHRPRITDDALRSASLDQAASGLASINEVASAYLRKMGIPYSVIDKMNSVNPEDMHWLSEEDFRSLSGYIPEYQDWLDAKCPSFEIGLRVQAKPCEGCSVDEMMRNHDDAVENEIFACKEILISLERIDIRQKIIDEYFNSGRLKELIEKKKVWGLTEVEPEGGLN</sequence>
<dbReference type="AlphaFoldDB" id="A0A5C7WDC9"/>